<dbReference type="Pfam" id="PF01464">
    <property type="entry name" value="SLT"/>
    <property type="match status" value="1"/>
</dbReference>
<dbReference type="InterPro" id="IPR018392">
    <property type="entry name" value="LysM"/>
</dbReference>
<feature type="domain" description="LysM" evidence="2">
    <location>
        <begin position="488"/>
        <end position="532"/>
    </location>
</feature>
<dbReference type="CDD" id="cd00118">
    <property type="entry name" value="LysM"/>
    <property type="match status" value="3"/>
</dbReference>
<proteinExistence type="predicted"/>
<dbReference type="CDD" id="cd16894">
    <property type="entry name" value="MltD-like"/>
    <property type="match status" value="1"/>
</dbReference>
<dbReference type="SUPFAM" id="SSF54106">
    <property type="entry name" value="LysM domain"/>
    <property type="match status" value="3"/>
</dbReference>
<evidence type="ECO:0000313" key="4">
    <source>
        <dbReference type="Proteomes" id="UP000075320"/>
    </source>
</evidence>
<evidence type="ECO:0000259" key="2">
    <source>
        <dbReference type="PROSITE" id="PS51782"/>
    </source>
</evidence>
<evidence type="ECO:0000313" key="3">
    <source>
        <dbReference type="EMBL" id="KYG61586.1"/>
    </source>
</evidence>
<feature type="chain" id="PRO_5007572759" evidence="1">
    <location>
        <begin position="21"/>
        <end position="538"/>
    </location>
</feature>
<dbReference type="InterPro" id="IPR008258">
    <property type="entry name" value="Transglycosylase_SLT_dom_1"/>
</dbReference>
<dbReference type="Gene3D" id="1.10.530.10">
    <property type="match status" value="1"/>
</dbReference>
<keyword evidence="1" id="KW-0732">Signal</keyword>
<dbReference type="EMBL" id="LUKE01000006">
    <property type="protein sequence ID" value="KYG61586.1"/>
    <property type="molecule type" value="Genomic_DNA"/>
</dbReference>
<dbReference type="PANTHER" id="PTHR33734:SF22">
    <property type="entry name" value="MEMBRANE-BOUND LYTIC MUREIN TRANSGLYCOSYLASE D"/>
    <property type="match status" value="1"/>
</dbReference>
<dbReference type="PROSITE" id="PS51257">
    <property type="entry name" value="PROKAR_LIPOPROTEIN"/>
    <property type="match status" value="1"/>
</dbReference>
<sequence length="538" mass="60324">MRRLYTLVLVLAMMAGCAHKNDGASTKQIPGTGPTSESEIKDISSFRLSDPEGPKVVDQELETIPTEVNPLVEKWIAYFQGRGRPHMERYLARSTRYEKLMKKVLRDNGLPEDLFYIALIESGFSSHATSHASAVGYWQFIRGTGKRYGLEITPFVDERRDPVFATQAAAEYFKGLYSVFGSWYLAMASYNVGENRVKREVMNHYTRDFWELARKKRLPKETINYVPKFIAAKMIAKEPDKYGFGEIDYLPPIEFDHITLTKAVNLRAMADKLSLNYEDFKALNPRFKGEVATLKGSDLVLRIPPGMTETAVVAANESVVESVQFIADSGDTTSYRVRRGDTLSTIARRYRTTVAYLRDLNDLPRRKPMKVGMRLYVPDRTPVKDRPTTAGSLAKRSKNADSVVKNTVSVSADGRHYIVQSGDSLYTIARKYSTSVSELQRLNNIKRGRVLKVGMKIIVPNPDSTSMTRGVASSVAKATPVKSAPKQRVHVVRRGENLSVIAARYNVPLTDIKQKNNIRNASTLLVGTRILIPPVASN</sequence>
<dbReference type="SUPFAM" id="SSF53955">
    <property type="entry name" value="Lysozyme-like"/>
    <property type="match status" value="1"/>
</dbReference>
<dbReference type="RefSeq" id="WP_061836668.1">
    <property type="nucleotide sequence ID" value="NZ_LUKE01000006.1"/>
</dbReference>
<evidence type="ECO:0000256" key="1">
    <source>
        <dbReference type="SAM" id="SignalP"/>
    </source>
</evidence>
<dbReference type="InterPro" id="IPR023346">
    <property type="entry name" value="Lysozyme-like_dom_sf"/>
</dbReference>
<feature type="signal peptide" evidence="1">
    <location>
        <begin position="1"/>
        <end position="20"/>
    </location>
</feature>
<feature type="domain" description="LysM" evidence="2">
    <location>
        <begin position="415"/>
        <end position="459"/>
    </location>
</feature>
<reference evidence="3 4" key="1">
    <citation type="submission" date="2016-03" db="EMBL/GenBank/DDBJ databases">
        <authorList>
            <person name="Ploux O."/>
        </authorList>
    </citation>
    <scope>NUCLEOTIDE SEQUENCE [LARGE SCALE GENOMIC DNA]</scope>
    <source>
        <strain evidence="3 4">R0</strain>
    </source>
</reference>
<gene>
    <name evidence="3" type="ORF">AZI86_17945</name>
</gene>
<dbReference type="SMART" id="SM00257">
    <property type="entry name" value="LysM"/>
    <property type="match status" value="3"/>
</dbReference>
<feature type="domain" description="LysM" evidence="2">
    <location>
        <begin position="333"/>
        <end position="377"/>
    </location>
</feature>
<keyword evidence="4" id="KW-1185">Reference proteome</keyword>
<dbReference type="GO" id="GO:0008932">
    <property type="term" value="F:lytic endotransglycosylase activity"/>
    <property type="evidence" value="ECO:0007669"/>
    <property type="project" value="TreeGrafter"/>
</dbReference>
<dbReference type="InterPro" id="IPR036779">
    <property type="entry name" value="LysM_dom_sf"/>
</dbReference>
<accession>A0A150WEZ2</accession>
<dbReference type="PANTHER" id="PTHR33734">
    <property type="entry name" value="LYSM DOMAIN-CONTAINING GPI-ANCHORED PROTEIN 2"/>
    <property type="match status" value="1"/>
</dbReference>
<dbReference type="OrthoDB" id="5289395at2"/>
<dbReference type="PROSITE" id="PS51782">
    <property type="entry name" value="LYSM"/>
    <property type="match status" value="3"/>
</dbReference>
<dbReference type="Pfam" id="PF01476">
    <property type="entry name" value="LysM"/>
    <property type="match status" value="3"/>
</dbReference>
<name>A0A150WEZ2_BDEBC</name>
<dbReference type="Proteomes" id="UP000075320">
    <property type="component" value="Unassembled WGS sequence"/>
</dbReference>
<dbReference type="Gene3D" id="3.10.350.10">
    <property type="entry name" value="LysM domain"/>
    <property type="match status" value="3"/>
</dbReference>
<dbReference type="AlphaFoldDB" id="A0A150WEZ2"/>
<protein>
    <submittedName>
        <fullName evidence="3">Lytic transglycosylase</fullName>
    </submittedName>
</protein>
<organism evidence="3 4">
    <name type="scientific">Bdellovibrio bacteriovorus</name>
    <dbReference type="NCBI Taxonomy" id="959"/>
    <lineage>
        <taxon>Bacteria</taxon>
        <taxon>Pseudomonadati</taxon>
        <taxon>Bdellovibrionota</taxon>
        <taxon>Bdellovibrionia</taxon>
        <taxon>Bdellovibrionales</taxon>
        <taxon>Pseudobdellovibrionaceae</taxon>
        <taxon>Bdellovibrio</taxon>
    </lineage>
</organism>
<comment type="caution">
    <text evidence="3">The sequence shown here is derived from an EMBL/GenBank/DDBJ whole genome shotgun (WGS) entry which is preliminary data.</text>
</comment>